<dbReference type="InterPro" id="IPR002933">
    <property type="entry name" value="Peptidase_M20"/>
</dbReference>
<dbReference type="EMBL" id="PKMF04000555">
    <property type="protein sequence ID" value="KAK7826124.1"/>
    <property type="molecule type" value="Genomic_DNA"/>
</dbReference>
<name>A0AAW0JIK3_QUESU</name>
<dbReference type="SUPFAM" id="SSF53187">
    <property type="entry name" value="Zn-dependent exopeptidases"/>
    <property type="match status" value="1"/>
</dbReference>
<dbReference type="Pfam" id="PF01546">
    <property type="entry name" value="Peptidase_M20"/>
    <property type="match status" value="1"/>
</dbReference>
<sequence>MDRNTLLFHVMDYGTSSDPKEAVEWEHKSKVAGKMHACGHDAHVAMLIGAAKILKSREHLLK</sequence>
<evidence type="ECO:0000313" key="2">
    <source>
        <dbReference type="Proteomes" id="UP000237347"/>
    </source>
</evidence>
<keyword evidence="2" id="KW-1185">Reference proteome</keyword>
<protein>
    <submittedName>
        <fullName evidence="1">Iaa-amino acid hydrolase ilr1-like 6</fullName>
    </submittedName>
</protein>
<proteinExistence type="predicted"/>
<dbReference type="GO" id="GO:0009694">
    <property type="term" value="P:jasmonic acid metabolic process"/>
    <property type="evidence" value="ECO:0007669"/>
    <property type="project" value="TreeGrafter"/>
</dbReference>
<dbReference type="InterPro" id="IPR017439">
    <property type="entry name" value="Amidohydrolase"/>
</dbReference>
<dbReference type="Gene3D" id="3.40.630.10">
    <property type="entry name" value="Zn peptidases"/>
    <property type="match status" value="1"/>
</dbReference>
<dbReference type="AlphaFoldDB" id="A0AAW0JIK3"/>
<dbReference type="Proteomes" id="UP000237347">
    <property type="component" value="Unassembled WGS sequence"/>
</dbReference>
<accession>A0AAW0JIK3</accession>
<organism evidence="1 2">
    <name type="scientific">Quercus suber</name>
    <name type="common">Cork oak</name>
    <dbReference type="NCBI Taxonomy" id="58331"/>
    <lineage>
        <taxon>Eukaryota</taxon>
        <taxon>Viridiplantae</taxon>
        <taxon>Streptophyta</taxon>
        <taxon>Embryophyta</taxon>
        <taxon>Tracheophyta</taxon>
        <taxon>Spermatophyta</taxon>
        <taxon>Magnoliopsida</taxon>
        <taxon>eudicotyledons</taxon>
        <taxon>Gunneridae</taxon>
        <taxon>Pentapetalae</taxon>
        <taxon>rosids</taxon>
        <taxon>fabids</taxon>
        <taxon>Fagales</taxon>
        <taxon>Fagaceae</taxon>
        <taxon>Quercus</taxon>
    </lineage>
</organism>
<reference evidence="1 2" key="1">
    <citation type="journal article" date="2018" name="Sci. Data">
        <title>The draft genome sequence of cork oak.</title>
        <authorList>
            <person name="Ramos A.M."/>
            <person name="Usie A."/>
            <person name="Barbosa P."/>
            <person name="Barros P.M."/>
            <person name="Capote T."/>
            <person name="Chaves I."/>
            <person name="Simoes F."/>
            <person name="Abreu I."/>
            <person name="Carrasquinho I."/>
            <person name="Faro C."/>
            <person name="Guimaraes J.B."/>
            <person name="Mendonca D."/>
            <person name="Nobrega F."/>
            <person name="Rodrigues L."/>
            <person name="Saibo N.J.M."/>
            <person name="Varela M.C."/>
            <person name="Egas C."/>
            <person name="Matos J."/>
            <person name="Miguel C.M."/>
            <person name="Oliveira M.M."/>
            <person name="Ricardo C.P."/>
            <person name="Goncalves S."/>
        </authorList>
    </citation>
    <scope>NUCLEOTIDE SEQUENCE [LARGE SCALE GENOMIC DNA]</scope>
    <source>
        <strain evidence="2">cv. HL8</strain>
    </source>
</reference>
<feature type="non-terminal residue" evidence="1">
    <location>
        <position position="62"/>
    </location>
</feature>
<dbReference type="PANTHER" id="PTHR11014:SF62">
    <property type="entry name" value="IAA-AMINO ACID HYDROLASE ILR1-LIKE 6"/>
    <property type="match status" value="1"/>
</dbReference>
<comment type="caution">
    <text evidence="1">The sequence shown here is derived from an EMBL/GenBank/DDBJ whole genome shotgun (WGS) entry which is preliminary data.</text>
</comment>
<gene>
    <name evidence="1" type="primary">ILL6_1</name>
    <name evidence="1" type="ORF">CFP56_032450</name>
</gene>
<dbReference type="GO" id="GO:0016787">
    <property type="term" value="F:hydrolase activity"/>
    <property type="evidence" value="ECO:0007669"/>
    <property type="project" value="UniProtKB-KW"/>
</dbReference>
<dbReference type="PANTHER" id="PTHR11014">
    <property type="entry name" value="PEPTIDASE M20 FAMILY MEMBER"/>
    <property type="match status" value="1"/>
</dbReference>
<evidence type="ECO:0000313" key="1">
    <source>
        <dbReference type="EMBL" id="KAK7826124.1"/>
    </source>
</evidence>